<keyword evidence="2" id="KW-0732">Signal</keyword>
<keyword evidence="9" id="KW-1185">Reference proteome</keyword>
<comment type="subcellular location">
    <subcellularLocation>
        <location evidence="1">Cell outer membrane</location>
        <topology evidence="1">Lipid-anchor</topology>
    </subcellularLocation>
</comment>
<evidence type="ECO:0000313" key="8">
    <source>
        <dbReference type="EMBL" id="GLS03426.1"/>
    </source>
</evidence>
<evidence type="ECO:0000256" key="3">
    <source>
        <dbReference type="ARBA" id="ARBA00023136"/>
    </source>
</evidence>
<gene>
    <name evidence="8" type="ORF">GCM10007860_05700</name>
</gene>
<evidence type="ECO:0008006" key="10">
    <source>
        <dbReference type="Google" id="ProtNLM"/>
    </source>
</evidence>
<evidence type="ECO:0000256" key="5">
    <source>
        <dbReference type="ARBA" id="ARBA00023237"/>
    </source>
</evidence>
<dbReference type="Proteomes" id="UP001156836">
    <property type="component" value="Unassembled WGS sequence"/>
</dbReference>
<comment type="caution">
    <text evidence="8">The sequence shown here is derived from an EMBL/GenBank/DDBJ whole genome shotgun (WGS) entry which is preliminary data.</text>
</comment>
<sequence>MITSRFCHQSMAMRALLPLLFVLGFAGCGFKGPLYLPPQDAKAVKPKPAAPSPAAIEGATSAPAVGELPPVPGAPTASAPAVTTASFVE</sequence>
<evidence type="ECO:0000256" key="7">
    <source>
        <dbReference type="SAM" id="MobiDB-lite"/>
    </source>
</evidence>
<dbReference type="EMBL" id="BSOZ01000005">
    <property type="protein sequence ID" value="GLS03426.1"/>
    <property type="molecule type" value="Genomic_DNA"/>
</dbReference>
<dbReference type="PROSITE" id="PS51257">
    <property type="entry name" value="PROKAR_LIPOPROTEIN"/>
    <property type="match status" value="1"/>
</dbReference>
<evidence type="ECO:0000256" key="2">
    <source>
        <dbReference type="ARBA" id="ARBA00022729"/>
    </source>
</evidence>
<organism evidence="8 9">
    <name type="scientific">Chitiniphilus shinanonensis</name>
    <dbReference type="NCBI Taxonomy" id="553088"/>
    <lineage>
        <taxon>Bacteria</taxon>
        <taxon>Pseudomonadati</taxon>
        <taxon>Pseudomonadota</taxon>
        <taxon>Betaproteobacteria</taxon>
        <taxon>Neisseriales</taxon>
        <taxon>Chitinibacteraceae</taxon>
        <taxon>Chitiniphilus</taxon>
    </lineage>
</organism>
<protein>
    <recommendedName>
        <fullName evidence="10">Lipoprotein</fullName>
    </recommendedName>
</protein>
<keyword evidence="4" id="KW-0564">Palmitate</keyword>
<dbReference type="InterPro" id="IPR032831">
    <property type="entry name" value="LptM_cons"/>
</dbReference>
<dbReference type="NCBIfam" id="NF047847">
    <property type="entry name" value="SS_mature_LptM"/>
    <property type="match status" value="1"/>
</dbReference>
<evidence type="ECO:0000313" key="9">
    <source>
        <dbReference type="Proteomes" id="UP001156836"/>
    </source>
</evidence>
<keyword evidence="5" id="KW-0998">Cell outer membrane</keyword>
<evidence type="ECO:0000256" key="1">
    <source>
        <dbReference type="ARBA" id="ARBA00004459"/>
    </source>
</evidence>
<evidence type="ECO:0000256" key="4">
    <source>
        <dbReference type="ARBA" id="ARBA00023139"/>
    </source>
</evidence>
<feature type="region of interest" description="Disordered" evidence="7">
    <location>
        <begin position="41"/>
        <end position="89"/>
    </location>
</feature>
<keyword evidence="6" id="KW-0449">Lipoprotein</keyword>
<keyword evidence="3" id="KW-0472">Membrane</keyword>
<evidence type="ECO:0000256" key="6">
    <source>
        <dbReference type="ARBA" id="ARBA00023288"/>
    </source>
</evidence>
<proteinExistence type="predicted"/>
<feature type="compositionally biased region" description="Low complexity" evidence="7">
    <location>
        <begin position="74"/>
        <end position="89"/>
    </location>
</feature>
<reference evidence="9" key="1">
    <citation type="journal article" date="2019" name="Int. J. Syst. Evol. Microbiol.">
        <title>The Global Catalogue of Microorganisms (GCM) 10K type strain sequencing project: providing services to taxonomists for standard genome sequencing and annotation.</title>
        <authorList>
            <consortium name="The Broad Institute Genomics Platform"/>
            <consortium name="The Broad Institute Genome Sequencing Center for Infectious Disease"/>
            <person name="Wu L."/>
            <person name="Ma J."/>
        </authorList>
    </citation>
    <scope>NUCLEOTIDE SEQUENCE [LARGE SCALE GENOMIC DNA]</scope>
    <source>
        <strain evidence="9">NBRC 104970</strain>
    </source>
</reference>
<accession>A0ABQ6BNH7</accession>
<name>A0ABQ6BNH7_9NEIS</name>